<evidence type="ECO:0000313" key="3">
    <source>
        <dbReference type="Proteomes" id="UP001565368"/>
    </source>
</evidence>
<dbReference type="InterPro" id="IPR012338">
    <property type="entry name" value="Beta-lactam/transpept-like"/>
</dbReference>
<evidence type="ECO:0000259" key="1">
    <source>
        <dbReference type="Pfam" id="PF00144"/>
    </source>
</evidence>
<name>A0ABR3Q1Z4_9TREE</name>
<dbReference type="EMBL" id="JBBXJM010000004">
    <property type="protein sequence ID" value="KAL1408750.1"/>
    <property type="molecule type" value="Genomic_DNA"/>
</dbReference>
<dbReference type="Gene3D" id="3.40.710.10">
    <property type="entry name" value="DD-peptidase/beta-lactamase superfamily"/>
    <property type="match status" value="1"/>
</dbReference>
<dbReference type="PANTHER" id="PTHR43283:SF3">
    <property type="entry name" value="BETA-LACTAMASE FAMILY PROTEIN (AFU_ORTHOLOGUE AFUA_5G07500)"/>
    <property type="match status" value="1"/>
</dbReference>
<gene>
    <name evidence="2" type="ORF">Q8F55_005563</name>
</gene>
<dbReference type="InterPro" id="IPR050789">
    <property type="entry name" value="Diverse_Enzym_Activities"/>
</dbReference>
<dbReference type="GeneID" id="95986606"/>
<dbReference type="InterPro" id="IPR001466">
    <property type="entry name" value="Beta-lactam-related"/>
</dbReference>
<dbReference type="PANTHER" id="PTHR43283">
    <property type="entry name" value="BETA-LACTAMASE-RELATED"/>
    <property type="match status" value="1"/>
</dbReference>
<protein>
    <recommendedName>
        <fullName evidence="1">Beta-lactamase-related domain-containing protein</fullName>
    </recommendedName>
</protein>
<feature type="domain" description="Beta-lactamase-related" evidence="1">
    <location>
        <begin position="54"/>
        <end position="375"/>
    </location>
</feature>
<organism evidence="2 3">
    <name type="scientific">Vanrija albida</name>
    <dbReference type="NCBI Taxonomy" id="181172"/>
    <lineage>
        <taxon>Eukaryota</taxon>
        <taxon>Fungi</taxon>
        <taxon>Dikarya</taxon>
        <taxon>Basidiomycota</taxon>
        <taxon>Agaricomycotina</taxon>
        <taxon>Tremellomycetes</taxon>
        <taxon>Trichosporonales</taxon>
        <taxon>Trichosporonaceae</taxon>
        <taxon>Vanrija</taxon>
    </lineage>
</organism>
<dbReference type="Proteomes" id="UP001565368">
    <property type="component" value="Unassembled WGS sequence"/>
</dbReference>
<accession>A0ABR3Q1Z4</accession>
<dbReference type="RefSeq" id="XP_069208694.1">
    <property type="nucleotide sequence ID" value="XM_069354052.1"/>
</dbReference>
<comment type="caution">
    <text evidence="2">The sequence shown here is derived from an EMBL/GenBank/DDBJ whole genome shotgun (WGS) entry which is preliminary data.</text>
</comment>
<evidence type="ECO:0000313" key="2">
    <source>
        <dbReference type="EMBL" id="KAL1408750.1"/>
    </source>
</evidence>
<dbReference type="Pfam" id="PF00144">
    <property type="entry name" value="Beta-lactamase"/>
    <property type="match status" value="1"/>
</dbReference>
<proteinExistence type="predicted"/>
<reference evidence="2 3" key="1">
    <citation type="submission" date="2023-08" db="EMBL/GenBank/DDBJ databases">
        <title>Annotated Genome Sequence of Vanrija albida AlHP1.</title>
        <authorList>
            <person name="Herzog R."/>
        </authorList>
    </citation>
    <scope>NUCLEOTIDE SEQUENCE [LARGE SCALE GENOMIC DNA]</scope>
    <source>
        <strain evidence="2 3">AlHP1</strain>
    </source>
</reference>
<sequence>MAPTISARGKTDLDAALAAAIADPLLPAQFWGVTTAKGPIYFNCGGERVLHEPERGEVTEDTVLQLWSMTKLVTSVACLQLVDRGEVSLDDEGVIAAHLPELAAQRILTGHTEAGAEVWAERTKPLTLRHLLSHTSGVPYPEMPPAIARWQTEHDHPWYFAPGAGIEALAVPLEFEPGAGWSYGLGIDWAGVLVARVSGSTLGDYFSEHIFGPLGITSLTFVPAPGVLARLMKETWRDAEGGLVQANPDTRPLDAAALKTHAGGAGLLGTAKDYLRFLEGILASATPGGILSPASFALLFKNTLPADRGARHYADMEAFMGSWGTYDFNAELGFSVALATNAKDAASGRKAGSGAWGGMAKTEFWIDPASGIAGFCGTQLVGGEVNPDPFAAVYAGFESCVYAALE</sequence>
<dbReference type="SUPFAM" id="SSF56601">
    <property type="entry name" value="beta-lactamase/transpeptidase-like"/>
    <property type="match status" value="1"/>
</dbReference>
<keyword evidence="3" id="KW-1185">Reference proteome</keyword>